<dbReference type="InterPro" id="IPR008271">
    <property type="entry name" value="Ser/Thr_kinase_AS"/>
</dbReference>
<evidence type="ECO:0000256" key="11">
    <source>
        <dbReference type="ARBA" id="ARBA00048679"/>
    </source>
</evidence>
<comment type="catalytic activity">
    <reaction evidence="11">
        <text>L-seryl-[protein] + ATP = O-phospho-L-seryl-[protein] + ADP + H(+)</text>
        <dbReference type="Rhea" id="RHEA:17989"/>
        <dbReference type="Rhea" id="RHEA-COMP:9863"/>
        <dbReference type="Rhea" id="RHEA-COMP:11604"/>
        <dbReference type="ChEBI" id="CHEBI:15378"/>
        <dbReference type="ChEBI" id="CHEBI:29999"/>
        <dbReference type="ChEBI" id="CHEBI:30616"/>
        <dbReference type="ChEBI" id="CHEBI:83421"/>
        <dbReference type="ChEBI" id="CHEBI:456216"/>
        <dbReference type="EC" id="2.7.11.1"/>
    </reaction>
</comment>
<name>A0A1I8EWB9_WUCBA</name>
<dbReference type="InterPro" id="IPR017441">
    <property type="entry name" value="Protein_kinase_ATP_BS"/>
</dbReference>
<protein>
    <recommendedName>
        <fullName evidence="3">Serine/threonine-protein kinase 1</fullName>
        <ecNumber evidence="2">2.7.11.1</ecNumber>
    </recommendedName>
</protein>
<dbReference type="Gene3D" id="1.10.510.10">
    <property type="entry name" value="Transferase(Phosphotransferase) domain 1"/>
    <property type="match status" value="1"/>
</dbReference>
<keyword evidence="9" id="KW-1035">Host cytoplasm</keyword>
<evidence type="ECO:0000256" key="5">
    <source>
        <dbReference type="ARBA" id="ARBA00022679"/>
    </source>
</evidence>
<comment type="subcellular location">
    <subcellularLocation>
        <location evidence="1">Host cytoplasm</location>
    </subcellularLocation>
</comment>
<dbReference type="Pfam" id="PF00069">
    <property type="entry name" value="Pkinase"/>
    <property type="match status" value="1"/>
</dbReference>
<evidence type="ECO:0000256" key="10">
    <source>
        <dbReference type="ARBA" id="ARBA00047899"/>
    </source>
</evidence>
<reference evidence="14" key="1">
    <citation type="submission" date="2016-11" db="UniProtKB">
        <authorList>
            <consortium name="WormBaseParasite"/>
        </authorList>
    </citation>
    <scope>IDENTIFICATION</scope>
    <source>
        <strain evidence="14">pt0022</strain>
    </source>
</reference>
<keyword evidence="4" id="KW-0723">Serine/threonine-protein kinase</keyword>
<keyword evidence="8 12" id="KW-0067">ATP-binding</keyword>
<evidence type="ECO:0000256" key="6">
    <source>
        <dbReference type="ARBA" id="ARBA00022741"/>
    </source>
</evidence>
<keyword evidence="6 12" id="KW-0547">Nucleotide-binding</keyword>
<evidence type="ECO:0000256" key="3">
    <source>
        <dbReference type="ARBA" id="ARBA00016885"/>
    </source>
</evidence>
<organism evidence="14">
    <name type="scientific">Wuchereria bancrofti</name>
    <dbReference type="NCBI Taxonomy" id="6293"/>
    <lineage>
        <taxon>Eukaryota</taxon>
        <taxon>Metazoa</taxon>
        <taxon>Ecdysozoa</taxon>
        <taxon>Nematoda</taxon>
        <taxon>Chromadorea</taxon>
        <taxon>Rhabditida</taxon>
        <taxon>Spirurina</taxon>
        <taxon>Spiruromorpha</taxon>
        <taxon>Filarioidea</taxon>
        <taxon>Onchocercidae</taxon>
        <taxon>Wuchereria</taxon>
    </lineage>
</organism>
<evidence type="ECO:0000256" key="8">
    <source>
        <dbReference type="ARBA" id="ARBA00022840"/>
    </source>
</evidence>
<feature type="binding site" evidence="12">
    <location>
        <position position="63"/>
    </location>
    <ligand>
        <name>ATP</name>
        <dbReference type="ChEBI" id="CHEBI:30616"/>
    </ligand>
</feature>
<dbReference type="SMART" id="SM00220">
    <property type="entry name" value="S_TKc"/>
    <property type="match status" value="1"/>
</dbReference>
<dbReference type="PROSITE" id="PS00108">
    <property type="entry name" value="PROTEIN_KINASE_ST"/>
    <property type="match status" value="1"/>
</dbReference>
<dbReference type="Gene3D" id="3.30.200.20">
    <property type="entry name" value="Phosphorylase Kinase, domain 1"/>
    <property type="match status" value="1"/>
</dbReference>
<feature type="domain" description="Protein kinase" evidence="13">
    <location>
        <begin position="34"/>
        <end position="285"/>
    </location>
</feature>
<sequence>MLCRRLQDLTYCISYNVNFLNDKAHGAKQFRKRYTMLEELGRGGFGIVYKAERNEDSVPVAVKFIEHKRVREWTMKCKQLIPTEICLLDMCRSVPGVVQLIDWFANSKGFLIVMERPEQCLDLFDLISVYGYLDEDIARSIFVQILNTTCLLYNTYGIFHRDIKDENIIINMDTGEAILVDFGAAAFISEACVKEFQGTRSYCPPEWFKRLAFKPLEATVWSLGIVLYVMVSGCLPFQNEIQICLGRFTIPKHISKDCENLLRQCLAVTPSRRPELLEIFKHRWLNQPIVVHSEPFRVVLQRHFQKKKEAQGRYKLQQCGIQENSKKSSIPDESANRNEFITKKNAFTSCDISFDDNLSAILYANDHFSYAISLHNIYIIAISYQQCFQFQLVEKAPPPFKHKVPFSYDNVVMNIRTDMFALRDCYEDGNNVLIRPSSIAEESEYSDSPFCSAYESISMISTDPQNSESYVTALEDDSVVMKVCNIVCHCASIFRECFFQRSKEATAIEHFNNSFRDNSNANNHRKEEVVQANCPDRPMENIYPQKVMNSRLVAKHWLPNVATRSKYGSLKLQKPSICQKKEELQKEANVSNNLLRIFNIDSRRSSNPSITTIVPE</sequence>
<keyword evidence="5" id="KW-0808">Transferase</keyword>
<dbReference type="PROSITE" id="PS50011">
    <property type="entry name" value="PROTEIN_KINASE_DOM"/>
    <property type="match status" value="1"/>
</dbReference>
<evidence type="ECO:0000256" key="1">
    <source>
        <dbReference type="ARBA" id="ARBA00004192"/>
    </source>
</evidence>
<dbReference type="GO" id="GO:0005737">
    <property type="term" value="C:cytoplasm"/>
    <property type="evidence" value="ECO:0007669"/>
    <property type="project" value="TreeGrafter"/>
</dbReference>
<evidence type="ECO:0000256" key="4">
    <source>
        <dbReference type="ARBA" id="ARBA00022527"/>
    </source>
</evidence>
<accession>A0A1I8EWB9</accession>
<evidence type="ECO:0000256" key="12">
    <source>
        <dbReference type="PROSITE-ProRule" id="PRU10141"/>
    </source>
</evidence>
<evidence type="ECO:0000259" key="13">
    <source>
        <dbReference type="PROSITE" id="PS50011"/>
    </source>
</evidence>
<dbReference type="PROSITE" id="PS00107">
    <property type="entry name" value="PROTEIN_KINASE_ATP"/>
    <property type="match status" value="1"/>
</dbReference>
<proteinExistence type="predicted"/>
<dbReference type="InterPro" id="IPR000719">
    <property type="entry name" value="Prot_kinase_dom"/>
</dbReference>
<dbReference type="STRING" id="6293.A0A1I8EWB9"/>
<evidence type="ECO:0000256" key="9">
    <source>
        <dbReference type="ARBA" id="ARBA00023200"/>
    </source>
</evidence>
<dbReference type="EC" id="2.7.11.1" evidence="2"/>
<dbReference type="FunFam" id="3.30.200.20:FF:000547">
    <property type="entry name" value="Serine/threonine-protein kinase prk-2"/>
    <property type="match status" value="1"/>
</dbReference>
<evidence type="ECO:0000313" key="14">
    <source>
        <dbReference type="WBParaSite" id="maker-PairedContig_5411-snap-gene-7.5-mRNA-1"/>
    </source>
</evidence>
<keyword evidence="7" id="KW-0418">Kinase</keyword>
<comment type="catalytic activity">
    <reaction evidence="10">
        <text>L-threonyl-[protein] + ATP = O-phospho-L-threonyl-[protein] + ADP + H(+)</text>
        <dbReference type="Rhea" id="RHEA:46608"/>
        <dbReference type="Rhea" id="RHEA-COMP:11060"/>
        <dbReference type="Rhea" id="RHEA-COMP:11605"/>
        <dbReference type="ChEBI" id="CHEBI:15378"/>
        <dbReference type="ChEBI" id="CHEBI:30013"/>
        <dbReference type="ChEBI" id="CHEBI:30616"/>
        <dbReference type="ChEBI" id="CHEBI:61977"/>
        <dbReference type="ChEBI" id="CHEBI:456216"/>
        <dbReference type="EC" id="2.7.11.1"/>
    </reaction>
</comment>
<evidence type="ECO:0000256" key="7">
    <source>
        <dbReference type="ARBA" id="ARBA00022777"/>
    </source>
</evidence>
<dbReference type="PANTHER" id="PTHR22984">
    <property type="entry name" value="SERINE/THREONINE-PROTEIN KINASE PIM"/>
    <property type="match status" value="1"/>
</dbReference>
<dbReference type="InterPro" id="IPR051138">
    <property type="entry name" value="PIM_Ser/Thr_kinase"/>
</dbReference>
<dbReference type="SUPFAM" id="SSF56112">
    <property type="entry name" value="Protein kinase-like (PK-like)"/>
    <property type="match status" value="1"/>
</dbReference>
<dbReference type="InterPro" id="IPR011009">
    <property type="entry name" value="Kinase-like_dom_sf"/>
</dbReference>
<evidence type="ECO:0000256" key="2">
    <source>
        <dbReference type="ARBA" id="ARBA00012513"/>
    </source>
</evidence>
<dbReference type="GO" id="GO:0005524">
    <property type="term" value="F:ATP binding"/>
    <property type="evidence" value="ECO:0007669"/>
    <property type="project" value="UniProtKB-UniRule"/>
</dbReference>
<dbReference type="GO" id="GO:0004674">
    <property type="term" value="F:protein serine/threonine kinase activity"/>
    <property type="evidence" value="ECO:0007669"/>
    <property type="project" value="UniProtKB-KW"/>
</dbReference>
<dbReference type="AlphaFoldDB" id="A0A1I8EWB9"/>
<dbReference type="PANTHER" id="PTHR22984:SF25">
    <property type="entry name" value="PROTEIN KINASE DOMAIN-CONTAINING PROTEIN"/>
    <property type="match status" value="1"/>
</dbReference>
<dbReference type="WBParaSite" id="maker-PairedContig_5411-snap-gene-7.5-mRNA-1">
    <property type="protein sequence ID" value="maker-PairedContig_5411-snap-gene-7.5-mRNA-1"/>
    <property type="gene ID" value="maker-PairedContig_5411-snap-gene-7.5"/>
</dbReference>
<dbReference type="GO" id="GO:0030430">
    <property type="term" value="C:host cell cytoplasm"/>
    <property type="evidence" value="ECO:0007669"/>
    <property type="project" value="UniProtKB-SubCell"/>
</dbReference>